<dbReference type="CDD" id="cd07067">
    <property type="entry name" value="HP_PGM_like"/>
    <property type="match status" value="1"/>
</dbReference>
<proteinExistence type="predicted"/>
<dbReference type="Gene3D" id="3.40.50.1240">
    <property type="entry name" value="Phosphoglycerate mutase-like"/>
    <property type="match status" value="1"/>
</dbReference>
<evidence type="ECO:0000313" key="1">
    <source>
        <dbReference type="EMBL" id="VAX07800.1"/>
    </source>
</evidence>
<name>A0A3B1BBQ8_9ZZZZ</name>
<reference evidence="1" key="1">
    <citation type="submission" date="2018-06" db="EMBL/GenBank/DDBJ databases">
        <authorList>
            <person name="Zhirakovskaya E."/>
        </authorList>
    </citation>
    <scope>NUCLEOTIDE SEQUENCE</scope>
</reference>
<dbReference type="EMBL" id="UOFW01000220">
    <property type="protein sequence ID" value="VAX07800.1"/>
    <property type="molecule type" value="Genomic_DNA"/>
</dbReference>
<sequence>MKKLFLLRHGKAGVGANDKSRPLAPRGKQDIFWLGQYLKKSRMLPDHIFCSGAIRTRESFNQLQAGADVSLPADFRDDLYLADAKYMTRLIQKFDQKISAAMIIAHNPGLAQIFHNLSQSPSNEQRGLAFPTSTLAIIGFDIDDWSELRNDSGRILQVIMTPEIRKNT</sequence>
<dbReference type="SUPFAM" id="SSF53254">
    <property type="entry name" value="Phosphoglycerate mutase-like"/>
    <property type="match status" value="1"/>
</dbReference>
<organism evidence="1">
    <name type="scientific">hydrothermal vent metagenome</name>
    <dbReference type="NCBI Taxonomy" id="652676"/>
    <lineage>
        <taxon>unclassified sequences</taxon>
        <taxon>metagenomes</taxon>
        <taxon>ecological metagenomes</taxon>
    </lineage>
</organism>
<dbReference type="AlphaFoldDB" id="A0A3B1BBQ8"/>
<evidence type="ECO:0008006" key="2">
    <source>
        <dbReference type="Google" id="ProtNLM"/>
    </source>
</evidence>
<accession>A0A3B1BBQ8</accession>
<gene>
    <name evidence="1" type="ORF">MNBD_ALPHA03-1621</name>
</gene>
<dbReference type="InterPro" id="IPR029033">
    <property type="entry name" value="His_PPase_superfam"/>
</dbReference>
<protein>
    <recommendedName>
        <fullName evidence="2">Phosphohistidine phosphatase SixA</fullName>
    </recommendedName>
</protein>
<dbReference type="InterPro" id="IPR013078">
    <property type="entry name" value="His_Pase_superF_clade-1"/>
</dbReference>